<dbReference type="PATRIC" id="fig|1768241.3.peg.3398"/>
<dbReference type="PRINTS" id="PR00420">
    <property type="entry name" value="RNGMNOXGNASE"/>
</dbReference>
<dbReference type="InterPro" id="IPR002938">
    <property type="entry name" value="FAD-bd"/>
</dbReference>
<proteinExistence type="predicted"/>
<reference evidence="5 6" key="1">
    <citation type="submission" date="2015-12" db="EMBL/GenBank/DDBJ databases">
        <title>Genome sequence of the marine Rhodobacteraceae strain O3.65, Candidatus Tritonibacter horizontis.</title>
        <authorList>
            <person name="Poehlein A."/>
            <person name="Giebel H.A."/>
            <person name="Voget S."/>
            <person name="Brinkhoff T."/>
        </authorList>
    </citation>
    <scope>NUCLEOTIDE SEQUENCE [LARGE SCALE GENOMIC DNA]</scope>
    <source>
        <strain evidence="5 6">O3.65</strain>
    </source>
</reference>
<dbReference type="InterPro" id="IPR050641">
    <property type="entry name" value="RIFMO-like"/>
</dbReference>
<feature type="domain" description="FAD-binding" evidence="4">
    <location>
        <begin position="9"/>
        <end position="359"/>
    </location>
</feature>
<dbReference type="Gene3D" id="3.50.50.60">
    <property type="entry name" value="FAD/NAD(P)-binding domain"/>
    <property type="match status" value="1"/>
</dbReference>
<dbReference type="GO" id="GO:0071949">
    <property type="term" value="F:FAD binding"/>
    <property type="evidence" value="ECO:0007669"/>
    <property type="project" value="InterPro"/>
</dbReference>
<keyword evidence="6" id="KW-1185">Reference proteome</keyword>
<evidence type="ECO:0000256" key="1">
    <source>
        <dbReference type="ARBA" id="ARBA00001974"/>
    </source>
</evidence>
<keyword evidence="2" id="KW-0285">Flavoprotein</keyword>
<dbReference type="EC" id="1.14.13.20" evidence="5"/>
<dbReference type="AlphaFoldDB" id="A0A132BU88"/>
<dbReference type="Gene3D" id="3.40.30.120">
    <property type="match status" value="1"/>
</dbReference>
<dbReference type="SUPFAM" id="SSF51905">
    <property type="entry name" value="FAD/NAD(P)-binding domain"/>
    <property type="match status" value="1"/>
</dbReference>
<evidence type="ECO:0000259" key="4">
    <source>
        <dbReference type="Pfam" id="PF01494"/>
    </source>
</evidence>
<dbReference type="InterPro" id="IPR036188">
    <property type="entry name" value="FAD/NAD-bd_sf"/>
</dbReference>
<dbReference type="PANTHER" id="PTHR43004">
    <property type="entry name" value="TRK SYSTEM POTASSIUM UPTAKE PROTEIN"/>
    <property type="match status" value="1"/>
</dbReference>
<accession>A0A132BU88</accession>
<dbReference type="GO" id="GO:0018666">
    <property type="term" value="F:2,4-dichlorophenol 6-monooxygenase activity"/>
    <property type="evidence" value="ECO:0007669"/>
    <property type="project" value="UniProtKB-EC"/>
</dbReference>
<evidence type="ECO:0000256" key="2">
    <source>
        <dbReference type="ARBA" id="ARBA00022630"/>
    </source>
</evidence>
<comment type="caution">
    <text evidence="5">The sequence shown here is derived from an EMBL/GenBank/DDBJ whole genome shotgun (WGS) entry which is preliminary data.</text>
</comment>
<sequence>MAPPSDAPEVVVVGAGPVGLSLAIELGNRGIHCLIVERDDRRGWAPRAKTTHCRTREHMRRWGIAEKLAEASPFGIDYPSHVLFVTRLGGHLLKRFEHALDCRPDRNEDYSEHGQWVPQYKLESVLLEHVRNLPTVSIRNGCTFESFTQDDAGVAVTLRDANNGVEVIEASYLVGADGARSGVRDAIGAQMVGTYGLSRNFNVIFRAPDLAKLHRHGPGIMYWQINSDVPSLIGPMDRDDLWFFMPTGVSVDLDLSPEAAADTIRQATGIETEIEVLSSDEWVASRFIADSYAKGRAFLVGDACHLHPPFGGFGMNLGISDSVDLGWKLAATLRGWGGQDLLSSYEIERRQAHEIVLDAAEANHSTLANQLARPGIEDASAEGAALRTELSRVIEETKRAEFYARGVVLGYCYRNSPVVADDGTQDQWQRSIDYVPLAIPGSIAPHRWLADGSSLYDHFGSGLTLLATTGTCEEECLKAAQEAEALGVPLKVLDLRHANLAPLYEASLILIRPDQHVAWRGSRWPGEGLIKQVLGGL</sequence>
<evidence type="ECO:0000313" key="6">
    <source>
        <dbReference type="Proteomes" id="UP000068382"/>
    </source>
</evidence>
<dbReference type="RefSeq" id="WP_068245972.1">
    <property type="nucleotide sequence ID" value="NZ_LPUY01000082.1"/>
</dbReference>
<comment type="cofactor">
    <cofactor evidence="1">
        <name>FAD</name>
        <dbReference type="ChEBI" id="CHEBI:57692"/>
    </cofactor>
</comment>
<gene>
    <name evidence="5" type="primary">tfdB_1</name>
    <name evidence="5" type="ORF">TRIHO_32520</name>
</gene>
<evidence type="ECO:0000313" key="5">
    <source>
        <dbReference type="EMBL" id="KUP91948.1"/>
    </source>
</evidence>
<dbReference type="EMBL" id="LPUY01000082">
    <property type="protein sequence ID" value="KUP91948.1"/>
    <property type="molecule type" value="Genomic_DNA"/>
</dbReference>
<dbReference type="PANTHER" id="PTHR43004:SF19">
    <property type="entry name" value="BINDING MONOOXYGENASE, PUTATIVE (JCVI)-RELATED"/>
    <property type="match status" value="1"/>
</dbReference>
<keyword evidence="3" id="KW-0274">FAD</keyword>
<evidence type="ECO:0000256" key="3">
    <source>
        <dbReference type="ARBA" id="ARBA00022827"/>
    </source>
</evidence>
<dbReference type="Gene3D" id="3.30.9.10">
    <property type="entry name" value="D-Amino Acid Oxidase, subunit A, domain 2"/>
    <property type="match status" value="1"/>
</dbReference>
<keyword evidence="5" id="KW-0560">Oxidoreductase</keyword>
<dbReference type="NCBIfam" id="NF004780">
    <property type="entry name" value="PRK06126.1"/>
    <property type="match status" value="1"/>
</dbReference>
<protein>
    <submittedName>
        <fullName evidence="5">2,4-dichlorophenol 6-monooxygenase</fullName>
        <ecNumber evidence="5">1.14.13.20</ecNumber>
    </submittedName>
</protein>
<name>A0A132BU88_9RHOB</name>
<dbReference type="Pfam" id="PF21274">
    <property type="entry name" value="Rng_hyd_C"/>
    <property type="match status" value="1"/>
</dbReference>
<dbReference type="Proteomes" id="UP000068382">
    <property type="component" value="Unassembled WGS sequence"/>
</dbReference>
<keyword evidence="5" id="KW-0503">Monooxygenase</keyword>
<dbReference type="Pfam" id="PF01494">
    <property type="entry name" value="FAD_binding_3"/>
    <property type="match status" value="1"/>
</dbReference>
<organism evidence="5 6">
    <name type="scientific">Tritonibacter horizontis</name>
    <dbReference type="NCBI Taxonomy" id="1768241"/>
    <lineage>
        <taxon>Bacteria</taxon>
        <taxon>Pseudomonadati</taxon>
        <taxon>Pseudomonadota</taxon>
        <taxon>Alphaproteobacteria</taxon>
        <taxon>Rhodobacterales</taxon>
        <taxon>Paracoccaceae</taxon>
        <taxon>Tritonibacter</taxon>
    </lineage>
</organism>
<dbReference type="OrthoDB" id="9791689at2"/>